<feature type="domain" description="Ubiquitin fusion degradation protein UFD1 N-terminal subdomain 1" evidence="3">
    <location>
        <begin position="15"/>
        <end position="104"/>
    </location>
</feature>
<dbReference type="OMA" id="LPKANWV"/>
<proteinExistence type="inferred from homology"/>
<dbReference type="Proteomes" id="UP000034350">
    <property type="component" value="Unassembled WGS sequence"/>
</dbReference>
<dbReference type="InterPro" id="IPR055417">
    <property type="entry name" value="UFD1_N1"/>
</dbReference>
<organism evidence="5 6">
    <name type="scientific">Vairimorpha ceranae</name>
    <dbReference type="NCBI Taxonomy" id="40302"/>
    <lineage>
        <taxon>Eukaryota</taxon>
        <taxon>Fungi</taxon>
        <taxon>Fungi incertae sedis</taxon>
        <taxon>Microsporidia</taxon>
        <taxon>Nosematidae</taxon>
        <taxon>Vairimorpha</taxon>
    </lineage>
</organism>
<name>A0A0F9WFI1_9MICR</name>
<dbReference type="GO" id="GO:0031593">
    <property type="term" value="F:polyubiquitin modification-dependent protein binding"/>
    <property type="evidence" value="ECO:0007669"/>
    <property type="project" value="TreeGrafter"/>
</dbReference>
<accession>A0A0F9WFI1</accession>
<dbReference type="InterPro" id="IPR042299">
    <property type="entry name" value="Ufd1-like_Nn"/>
</dbReference>
<keyword evidence="2" id="KW-0833">Ubl conjugation pathway</keyword>
<evidence type="ECO:0000259" key="3">
    <source>
        <dbReference type="Pfam" id="PF03152"/>
    </source>
</evidence>
<dbReference type="GO" id="GO:0036503">
    <property type="term" value="P:ERAD pathway"/>
    <property type="evidence" value="ECO:0007669"/>
    <property type="project" value="TreeGrafter"/>
</dbReference>
<evidence type="ECO:0000256" key="1">
    <source>
        <dbReference type="ARBA" id="ARBA00006043"/>
    </source>
</evidence>
<dbReference type="PANTHER" id="PTHR12555">
    <property type="entry name" value="UBIQUITIN FUSION DEGRADATON PROTEIN 1"/>
    <property type="match status" value="1"/>
</dbReference>
<evidence type="ECO:0000256" key="2">
    <source>
        <dbReference type="ARBA" id="ARBA00022786"/>
    </source>
</evidence>
<sequence>MFFNFFGRWSENPSWQLKPLKYAEENENNYGGKVFLPQSVLEDLVVLQIQPPYTFQISRTDTKEFTHCGVLEFTAEEGTIVVPLWMYNQLDLKSAKEVKLAYKTIEMGTYLKLLPHTPKFLEVENPKQELENVLRFYPTLSLNDEIECVFSEIGLIKFTVTEIDPSDDGVIYTVDTDLSVDFCEPIGYKEKLEDEKTVNKYLEVKKTIGDVNIISMNKMGISFHPKGEN</sequence>
<dbReference type="VEuPathDB" id="MicrosporidiaDB:G9O61_00g005510"/>
<dbReference type="VEuPathDB" id="MicrosporidiaDB:NCER_100186"/>
<evidence type="ECO:0000259" key="4">
    <source>
        <dbReference type="Pfam" id="PF24842"/>
    </source>
</evidence>
<feature type="domain" description="Ubiquitin fusion degradation protein UFD1 N-terminal subdomain 2" evidence="4">
    <location>
        <begin position="108"/>
        <end position="185"/>
    </location>
</feature>
<gene>
    <name evidence="5" type="ORF">AAJ76_700071809</name>
</gene>
<dbReference type="PANTHER" id="PTHR12555:SF13">
    <property type="entry name" value="UBIQUITIN RECOGNITION FACTOR IN ER-ASSOCIATED DEGRADATION PROTEIN 1"/>
    <property type="match status" value="1"/>
</dbReference>
<dbReference type="GO" id="GO:0006511">
    <property type="term" value="P:ubiquitin-dependent protein catabolic process"/>
    <property type="evidence" value="ECO:0007669"/>
    <property type="project" value="InterPro"/>
</dbReference>
<dbReference type="InterPro" id="IPR055418">
    <property type="entry name" value="UFD1_N2"/>
</dbReference>
<evidence type="ECO:0000313" key="5">
    <source>
        <dbReference type="EMBL" id="KKO76086.1"/>
    </source>
</evidence>
<comment type="caution">
    <text evidence="5">The sequence shown here is derived from an EMBL/GenBank/DDBJ whole genome shotgun (WGS) entry which is preliminary data.</text>
</comment>
<dbReference type="Gene3D" id="3.10.330.10">
    <property type="match status" value="1"/>
</dbReference>
<dbReference type="EMBL" id="JPQZ01000007">
    <property type="protein sequence ID" value="KKO76086.1"/>
    <property type="molecule type" value="Genomic_DNA"/>
</dbReference>
<keyword evidence="6" id="KW-1185">Reference proteome</keyword>
<reference evidence="5 6" key="1">
    <citation type="journal article" date="2015" name="Environ. Microbiol.">
        <title>Genome analyses suggest the presence of polyploidy and recent human-driven expansions in eight global populations of the honeybee pathogen Nosema ceranae.</title>
        <authorList>
            <person name="Pelin A."/>
            <person name="Selman M."/>
            <person name="Aris-Brosou S."/>
            <person name="Farinelli L."/>
            <person name="Corradi N."/>
        </authorList>
    </citation>
    <scope>NUCLEOTIDE SEQUENCE [LARGE SCALE GENOMIC DNA]</scope>
    <source>
        <strain evidence="5 6">PA08 1199</strain>
    </source>
</reference>
<dbReference type="InterPro" id="IPR004854">
    <property type="entry name" value="Ufd1-like"/>
</dbReference>
<dbReference type="GO" id="GO:0034098">
    <property type="term" value="C:VCP-NPL4-UFD1 AAA ATPase complex"/>
    <property type="evidence" value="ECO:0007669"/>
    <property type="project" value="TreeGrafter"/>
</dbReference>
<protein>
    <submittedName>
        <fullName evidence="5">Ubiquitin fusion degradation protein 1</fullName>
    </submittedName>
</protein>
<dbReference type="RefSeq" id="XP_024331828.1">
    <property type="nucleotide sequence ID" value="XM_024476305.1"/>
</dbReference>
<dbReference type="GeneID" id="36321258"/>
<comment type="similarity">
    <text evidence="1">Belongs to the UFD1 family.</text>
</comment>
<dbReference type="OrthoDB" id="422728at2759"/>
<dbReference type="Pfam" id="PF24842">
    <property type="entry name" value="UFD1_N2"/>
    <property type="match status" value="1"/>
</dbReference>
<dbReference type="Gene3D" id="2.40.40.50">
    <property type="entry name" value="Ubiquitin fusion degradation protein UFD1, N-terminal domain"/>
    <property type="match status" value="1"/>
</dbReference>
<dbReference type="VEuPathDB" id="MicrosporidiaDB:AAJ76_700071809"/>
<dbReference type="Pfam" id="PF03152">
    <property type="entry name" value="UFD1_N1"/>
    <property type="match status" value="1"/>
</dbReference>
<dbReference type="AlphaFoldDB" id="A0A0F9WFI1"/>
<evidence type="ECO:0000313" key="6">
    <source>
        <dbReference type="Proteomes" id="UP000034350"/>
    </source>
</evidence>